<protein>
    <submittedName>
        <fullName evidence="1">VCBS repeat-containing protein</fullName>
    </submittedName>
</protein>
<keyword evidence="2" id="KW-1185">Reference proteome</keyword>
<organism evidence="1 2">
    <name type="scientific">Paenibacillus baimaensis</name>
    <dbReference type="NCBI Taxonomy" id="2982185"/>
    <lineage>
        <taxon>Bacteria</taxon>
        <taxon>Bacillati</taxon>
        <taxon>Bacillota</taxon>
        <taxon>Bacilli</taxon>
        <taxon>Bacillales</taxon>
        <taxon>Paenibacillaceae</taxon>
        <taxon>Paenibacillus</taxon>
    </lineage>
</organism>
<name>A0ABT2UU83_9BACL</name>
<dbReference type="PROSITE" id="PS51257">
    <property type="entry name" value="PROKAR_LIPOPROTEIN"/>
    <property type="match status" value="1"/>
</dbReference>
<dbReference type="InterPro" id="IPR028994">
    <property type="entry name" value="Integrin_alpha_N"/>
</dbReference>
<dbReference type="SUPFAM" id="SSF69318">
    <property type="entry name" value="Integrin alpha N-terminal domain"/>
    <property type="match status" value="1"/>
</dbReference>
<evidence type="ECO:0000313" key="2">
    <source>
        <dbReference type="Proteomes" id="UP001652445"/>
    </source>
</evidence>
<dbReference type="RefSeq" id="WP_262688857.1">
    <property type="nucleotide sequence ID" value="NZ_JAOQIO010000125.1"/>
</dbReference>
<dbReference type="EMBL" id="JAOQIO010000125">
    <property type="protein sequence ID" value="MCU6798180.1"/>
    <property type="molecule type" value="Genomic_DNA"/>
</dbReference>
<comment type="caution">
    <text evidence="1">The sequence shown here is derived from an EMBL/GenBank/DDBJ whole genome shotgun (WGS) entry which is preliminary data.</text>
</comment>
<proteinExistence type="predicted"/>
<reference evidence="1 2" key="1">
    <citation type="submission" date="2022-09" db="EMBL/GenBank/DDBJ databases">
        <authorList>
            <person name="Han X.L."/>
            <person name="Wang Q."/>
            <person name="Lu T."/>
        </authorList>
    </citation>
    <scope>NUCLEOTIDE SEQUENCE [LARGE SCALE GENOMIC DNA]</scope>
    <source>
        <strain evidence="1 2">WQ 127069</strain>
    </source>
</reference>
<evidence type="ECO:0000313" key="1">
    <source>
        <dbReference type="EMBL" id="MCU6798180.1"/>
    </source>
</evidence>
<gene>
    <name evidence="1" type="ORF">OB236_39240</name>
</gene>
<accession>A0ABT2UU83</accession>
<dbReference type="Proteomes" id="UP001652445">
    <property type="component" value="Unassembled WGS sequence"/>
</dbReference>
<sequence length="180" mass="19640">MVNRLISTGLIVTSILWLGGCGMPASPIDLIKPPVSEGTSQKDKWSTTLRALLPDGARLLASVHGKESNGTVFGDMDGDGINEAIVVYEEDVLNEKKLKAALLKQYKEDWRIVWDTWGSGYGLDNVGFADVNKDGRPEVVLGWSLGAGGNGLDIYEWTNHTLQLSMKKGYQGHLDLNQIP</sequence>